<evidence type="ECO:0000313" key="11">
    <source>
        <dbReference type="EMBL" id="EPE37720.1"/>
    </source>
</evidence>
<dbReference type="InterPro" id="IPR005548">
    <property type="entry name" value="Cell_div_FtsQ/DivIB_C"/>
</dbReference>
<evidence type="ECO:0000256" key="9">
    <source>
        <dbReference type="HAMAP-Rule" id="MF_00911"/>
    </source>
</evidence>
<dbReference type="Pfam" id="PF08478">
    <property type="entry name" value="POTRA_1"/>
    <property type="match status" value="1"/>
</dbReference>
<dbReference type="InterPro" id="IPR013685">
    <property type="entry name" value="POTRA_FtsQ_type"/>
</dbReference>
<evidence type="ECO:0000256" key="4">
    <source>
        <dbReference type="ARBA" id="ARBA00022618"/>
    </source>
</evidence>
<dbReference type="HAMAP" id="MF_00911">
    <property type="entry name" value="FtsQ_subfam"/>
    <property type="match status" value="1"/>
</dbReference>
<keyword evidence="7 9" id="KW-0472">Membrane</keyword>
<evidence type="ECO:0000313" key="12">
    <source>
        <dbReference type="Proteomes" id="UP000053688"/>
    </source>
</evidence>
<feature type="domain" description="POTRA" evidence="10">
    <location>
        <begin position="53"/>
        <end position="123"/>
    </location>
</feature>
<dbReference type="EMBL" id="AMSD01000001">
    <property type="protein sequence ID" value="EPE37720.1"/>
    <property type="molecule type" value="Genomic_DNA"/>
</dbReference>
<name>S3DJ43_9GAMM</name>
<dbReference type="GO" id="GO:0032153">
    <property type="term" value="C:cell division site"/>
    <property type="evidence" value="ECO:0007669"/>
    <property type="project" value="UniProtKB-UniRule"/>
</dbReference>
<dbReference type="Pfam" id="PF03799">
    <property type="entry name" value="FtsQ_DivIB_C"/>
    <property type="match status" value="1"/>
</dbReference>
<dbReference type="PANTHER" id="PTHR35851:SF1">
    <property type="entry name" value="CELL DIVISION PROTEIN FTSQ"/>
    <property type="match status" value="1"/>
</dbReference>
<evidence type="ECO:0000259" key="10">
    <source>
        <dbReference type="PROSITE" id="PS51779"/>
    </source>
</evidence>
<comment type="subunit">
    <text evidence="9">Part of a complex composed of FtsB, FtsL and FtsQ.</text>
</comment>
<keyword evidence="2 9" id="KW-1003">Cell membrane</keyword>
<sequence>MIRTICEDENNKKGVAPYFQQHIVGGLFFLMVLLSIIFLLYLVLSWMWDDNRLPLSRMVLEGDLNHVTVGDIQHAFNKLESIGTFMSQDIKVLQDIISSIPWVSHAAIRKQWPDTIKIFLIEHNVEAIWNEDVLLSTKGDFFNADITQLKGKLVRLHGPKGSSQEVLDIYYKITPFLKSLGLKIHSIGLDERRAWHLILDNGIRLELGKKSLSKRINRFLRLYTNLGTDTSQNISYVDLRYDTGAAIGWFSKQTSVEVSRR</sequence>
<keyword evidence="6 9" id="KW-1133">Transmembrane helix</keyword>
<comment type="function">
    <text evidence="9">Essential cell division protein. May link together the upstream cell division proteins, which are predominantly cytoplasmic, with the downstream cell division proteins, which are predominantly periplasmic. May control correct divisome assembly.</text>
</comment>
<dbReference type="InterPro" id="IPR045335">
    <property type="entry name" value="FtsQ_C_sf"/>
</dbReference>
<dbReference type="AlphaFoldDB" id="S3DJ43"/>
<dbReference type="InterPro" id="IPR026579">
    <property type="entry name" value="FtsQ"/>
</dbReference>
<comment type="caution">
    <text evidence="11">The sequence shown here is derived from an EMBL/GenBank/DDBJ whole genome shotgun (WGS) entry which is preliminary data.</text>
</comment>
<evidence type="ECO:0000256" key="1">
    <source>
        <dbReference type="ARBA" id="ARBA00004370"/>
    </source>
</evidence>
<evidence type="ECO:0000256" key="2">
    <source>
        <dbReference type="ARBA" id="ARBA00022475"/>
    </source>
</evidence>
<dbReference type="GO" id="GO:0090529">
    <property type="term" value="P:cell septum assembly"/>
    <property type="evidence" value="ECO:0007669"/>
    <property type="project" value="InterPro"/>
</dbReference>
<dbReference type="Gene3D" id="3.40.50.11690">
    <property type="entry name" value="Cell division protein FtsQ/DivIB"/>
    <property type="match status" value="1"/>
</dbReference>
<protein>
    <recommendedName>
        <fullName evidence="9">Cell division protein FtsQ</fullName>
    </recommendedName>
</protein>
<dbReference type="GO" id="GO:0043093">
    <property type="term" value="P:FtsZ-dependent cytokinesis"/>
    <property type="evidence" value="ECO:0007669"/>
    <property type="project" value="UniProtKB-UniRule"/>
</dbReference>
<dbReference type="PANTHER" id="PTHR35851">
    <property type="entry name" value="CELL DIVISION PROTEIN FTSQ"/>
    <property type="match status" value="1"/>
</dbReference>
<evidence type="ECO:0000256" key="7">
    <source>
        <dbReference type="ARBA" id="ARBA00023136"/>
    </source>
</evidence>
<dbReference type="Proteomes" id="UP000053688">
    <property type="component" value="Unassembled WGS sequence"/>
</dbReference>
<keyword evidence="3 9" id="KW-0997">Cell inner membrane</keyword>
<dbReference type="PROSITE" id="PS51779">
    <property type="entry name" value="POTRA"/>
    <property type="match status" value="1"/>
</dbReference>
<evidence type="ECO:0000256" key="5">
    <source>
        <dbReference type="ARBA" id="ARBA00022692"/>
    </source>
</evidence>
<keyword evidence="12" id="KW-1185">Reference proteome</keyword>
<comment type="similarity">
    <text evidence="9">Belongs to the FtsQ/DivIB family. FtsQ subfamily.</text>
</comment>
<evidence type="ECO:0000256" key="6">
    <source>
        <dbReference type="ARBA" id="ARBA00022989"/>
    </source>
</evidence>
<dbReference type="STRING" id="28176.CF66_2241"/>
<dbReference type="eggNOG" id="COG1589">
    <property type="taxonomic scope" value="Bacteria"/>
</dbReference>
<keyword evidence="5 9" id="KW-0812">Transmembrane</keyword>
<dbReference type="GO" id="GO:0005886">
    <property type="term" value="C:plasma membrane"/>
    <property type="evidence" value="ECO:0007669"/>
    <property type="project" value="UniProtKB-SubCell"/>
</dbReference>
<comment type="subcellular location">
    <subcellularLocation>
        <location evidence="9">Cell inner membrane</location>
        <topology evidence="9">Single-pass type II membrane protein</topology>
    </subcellularLocation>
    <subcellularLocation>
        <location evidence="1">Membrane</location>
    </subcellularLocation>
    <text evidence="9">Localizes to the division septum.</text>
</comment>
<dbReference type="PATRIC" id="fig|1236703.3.peg.169"/>
<proteinExistence type="inferred from homology"/>
<feature type="transmembrane region" description="Helical" evidence="9">
    <location>
        <begin position="23"/>
        <end position="48"/>
    </location>
</feature>
<organism evidence="11 12">
    <name type="scientific">Candidatus Photodesmus katoptron Akat1</name>
    <dbReference type="NCBI Taxonomy" id="1236703"/>
    <lineage>
        <taxon>Bacteria</taxon>
        <taxon>Pseudomonadati</taxon>
        <taxon>Pseudomonadota</taxon>
        <taxon>Gammaproteobacteria</taxon>
        <taxon>Vibrionales</taxon>
        <taxon>Vibrionaceae</taxon>
        <taxon>Candidatus Photodesmus</taxon>
    </lineage>
</organism>
<gene>
    <name evidence="9" type="primary">ftsQ</name>
    <name evidence="11" type="ORF">O1U_0179</name>
</gene>
<keyword evidence="8 9" id="KW-0131">Cell cycle</keyword>
<dbReference type="InterPro" id="IPR034746">
    <property type="entry name" value="POTRA"/>
</dbReference>
<evidence type="ECO:0000256" key="3">
    <source>
        <dbReference type="ARBA" id="ARBA00022519"/>
    </source>
</evidence>
<evidence type="ECO:0000256" key="8">
    <source>
        <dbReference type="ARBA" id="ARBA00023306"/>
    </source>
</evidence>
<dbReference type="Gene3D" id="3.10.20.310">
    <property type="entry name" value="membrane protein fhac"/>
    <property type="match status" value="1"/>
</dbReference>
<keyword evidence="4 9" id="KW-0132">Cell division</keyword>
<accession>S3DJ43</accession>
<reference evidence="11 12" key="1">
    <citation type="journal article" date="2014" name="Environ. Microbiol.">
        <title>Genomic signatures of obligate host dependence in the luminous bacterial symbiont of a vertebrate.</title>
        <authorList>
            <person name="Hendry T.A."/>
            <person name="de Wet J.R."/>
            <person name="Dunlap P.V."/>
        </authorList>
    </citation>
    <scope>NUCLEOTIDE SEQUENCE [LARGE SCALE GENOMIC DNA]</scope>
    <source>
        <strain evidence="11 12">Akat1</strain>
    </source>
</reference>